<comment type="caution">
    <text evidence="3">The sequence shown here is derived from an EMBL/GenBank/DDBJ whole genome shotgun (WGS) entry which is preliminary data.</text>
</comment>
<keyword evidence="1" id="KW-0732">Signal</keyword>
<sequence length="398" mass="44547">MNQIIKLFVFGITFIFFTNSTAQEWELAKGLPQIEFSSIISSQNKIYAASQNNLYISSDEINWQIQQIHPISILPTCMTVVDNVLYIGTMSDGVYYKTLAADSSWRHALLGLQINSFEMHDGLLHISSLGSGVWKNVSGTWNNITYNLASYSYNVSKIKSLNGTLFAFAGSNGTFYKFNPNTSNWEESFYGTTYAPGLSINDAIITNSSILLSNGNRLLRSDDSGASWHNDNSQLTNGVHRFLYNGVNFNYVATILGDYNSTQLQSRSNNANPQTSWGDYTETLPFLFYAMTELNQKTYIASNLGVYAKLNNVLSHEDPPNMPLKIIIFPSPSRSGTFTILCEEKIDTLDIFDLNGRTIMSKKECNSKRETITISVKGIYIVKINSQEKSAIKKVIIP</sequence>
<dbReference type="InterPro" id="IPR026444">
    <property type="entry name" value="Secre_tail"/>
</dbReference>
<feature type="domain" description="Secretion system C-terminal sorting" evidence="2">
    <location>
        <begin position="328"/>
        <end position="397"/>
    </location>
</feature>
<accession>A0ABV0ACI8</accession>
<dbReference type="RefSeq" id="WP_346242410.1">
    <property type="nucleotide sequence ID" value="NZ_JAZHYP010000006.1"/>
</dbReference>
<dbReference type="Proteomes" id="UP001416393">
    <property type="component" value="Unassembled WGS sequence"/>
</dbReference>
<evidence type="ECO:0000313" key="4">
    <source>
        <dbReference type="Proteomes" id="UP001416393"/>
    </source>
</evidence>
<dbReference type="Pfam" id="PF18962">
    <property type="entry name" value="Por_Secre_tail"/>
    <property type="match status" value="1"/>
</dbReference>
<evidence type="ECO:0000259" key="2">
    <source>
        <dbReference type="Pfam" id="PF18962"/>
    </source>
</evidence>
<protein>
    <submittedName>
        <fullName evidence="3">T9SS type A sorting domain-containing protein</fullName>
    </submittedName>
</protein>
<evidence type="ECO:0000313" key="3">
    <source>
        <dbReference type="EMBL" id="MEN3324613.1"/>
    </source>
</evidence>
<dbReference type="NCBIfam" id="TIGR04183">
    <property type="entry name" value="Por_Secre_tail"/>
    <property type="match status" value="1"/>
</dbReference>
<keyword evidence="4" id="KW-1185">Reference proteome</keyword>
<evidence type="ECO:0000256" key="1">
    <source>
        <dbReference type="ARBA" id="ARBA00022729"/>
    </source>
</evidence>
<proteinExistence type="predicted"/>
<gene>
    <name evidence="3" type="ORF">VP395_12800</name>
</gene>
<reference evidence="3 4" key="1">
    <citation type="submission" date="2024-01" db="EMBL/GenBank/DDBJ databases">
        <title>Mariniflexile litorale sp. nov., isolated from the shallow sediments of the Sea of Japan.</title>
        <authorList>
            <person name="Romanenko L."/>
            <person name="Bystritskaya E."/>
            <person name="Isaeva M."/>
        </authorList>
    </citation>
    <scope>NUCLEOTIDE SEQUENCE [LARGE SCALE GENOMIC DNA]</scope>
    <source>
        <strain evidence="3 4">KCTC 32427</strain>
    </source>
</reference>
<name>A0ABV0ACI8_9FLAO</name>
<dbReference type="SUPFAM" id="SSF110296">
    <property type="entry name" value="Oligoxyloglucan reducing end-specific cellobiohydrolase"/>
    <property type="match status" value="1"/>
</dbReference>
<organism evidence="3 4">
    <name type="scientific">Mariniflexile soesokkakense</name>
    <dbReference type="NCBI Taxonomy" id="1343160"/>
    <lineage>
        <taxon>Bacteria</taxon>
        <taxon>Pseudomonadati</taxon>
        <taxon>Bacteroidota</taxon>
        <taxon>Flavobacteriia</taxon>
        <taxon>Flavobacteriales</taxon>
        <taxon>Flavobacteriaceae</taxon>
        <taxon>Mariniflexile</taxon>
    </lineage>
</organism>
<dbReference type="EMBL" id="JAZHYP010000006">
    <property type="protein sequence ID" value="MEN3324613.1"/>
    <property type="molecule type" value="Genomic_DNA"/>
</dbReference>